<keyword evidence="1" id="KW-0488">Methylation</keyword>
<evidence type="ECO:0000313" key="7">
    <source>
        <dbReference type="EMBL" id="KAJ8513313.1"/>
    </source>
</evidence>
<dbReference type="InterPro" id="IPR036163">
    <property type="entry name" value="HMA_dom_sf"/>
</dbReference>
<evidence type="ECO:0000313" key="8">
    <source>
        <dbReference type="Proteomes" id="UP001222027"/>
    </source>
</evidence>
<dbReference type="InterPro" id="IPR006121">
    <property type="entry name" value="HMA_dom"/>
</dbReference>
<comment type="caution">
    <text evidence="7">The sequence shown here is derived from an EMBL/GenBank/DDBJ whole genome shotgun (WGS) entry which is preliminary data.</text>
</comment>
<keyword evidence="3" id="KW-0449">Lipoprotein</keyword>
<organism evidence="7 8">
    <name type="scientific">Ensete ventricosum</name>
    <name type="common">Abyssinian banana</name>
    <name type="synonym">Musa ensete</name>
    <dbReference type="NCBI Taxonomy" id="4639"/>
    <lineage>
        <taxon>Eukaryota</taxon>
        <taxon>Viridiplantae</taxon>
        <taxon>Streptophyta</taxon>
        <taxon>Embryophyta</taxon>
        <taxon>Tracheophyta</taxon>
        <taxon>Spermatophyta</taxon>
        <taxon>Magnoliopsida</taxon>
        <taxon>Liliopsida</taxon>
        <taxon>Zingiberales</taxon>
        <taxon>Musaceae</taxon>
        <taxon>Ensete</taxon>
    </lineage>
</organism>
<evidence type="ECO:0000256" key="5">
    <source>
        <dbReference type="ARBA" id="ARBA00024045"/>
    </source>
</evidence>
<evidence type="ECO:0000256" key="2">
    <source>
        <dbReference type="ARBA" id="ARBA00022723"/>
    </source>
</evidence>
<gene>
    <name evidence="7" type="ORF">OPV22_003747</name>
</gene>
<dbReference type="PANTHER" id="PTHR45811">
    <property type="entry name" value="COPPER TRANSPORT PROTEIN FAMILY-RELATED"/>
    <property type="match status" value="1"/>
</dbReference>
<dbReference type="Proteomes" id="UP001222027">
    <property type="component" value="Unassembled WGS sequence"/>
</dbReference>
<evidence type="ECO:0000256" key="3">
    <source>
        <dbReference type="ARBA" id="ARBA00023288"/>
    </source>
</evidence>
<keyword evidence="4" id="KW-0636">Prenylation</keyword>
<dbReference type="PANTHER" id="PTHR45811:SF11">
    <property type="entry name" value="METAL-ASSOCIATED DOMAIN, PUTATIVE-RELATED"/>
    <property type="match status" value="1"/>
</dbReference>
<evidence type="ECO:0000256" key="1">
    <source>
        <dbReference type="ARBA" id="ARBA00022481"/>
    </source>
</evidence>
<accession>A0AAV8S1N1</accession>
<dbReference type="AlphaFoldDB" id="A0AAV8S1N1"/>
<dbReference type="Gene3D" id="3.30.70.100">
    <property type="match status" value="1"/>
</dbReference>
<dbReference type="SUPFAM" id="SSF55008">
    <property type="entry name" value="HMA, heavy metal-associated domain"/>
    <property type="match status" value="1"/>
</dbReference>
<dbReference type="GO" id="GO:0046872">
    <property type="term" value="F:metal ion binding"/>
    <property type="evidence" value="ECO:0007669"/>
    <property type="project" value="UniProtKB-KW"/>
</dbReference>
<dbReference type="InterPro" id="IPR051863">
    <property type="entry name" value="HIPP"/>
</dbReference>
<dbReference type="EMBL" id="JAQQAF010000001">
    <property type="protein sequence ID" value="KAJ8513313.1"/>
    <property type="molecule type" value="Genomic_DNA"/>
</dbReference>
<sequence>MREPSEVFGWATGNLSKRCELDFDDGFACLHHSEELCDVFLSNLHDNPRLSASSNEKLLHVEADVELLRDHKGPTMKCSERERERERERVADLPLQMAQQKVVVKLSAMTDERTKQKAMEVVADIYGVDSMAADLKEQKMTIIGEMDPVKIAKKLKKIGKVDIVSVGPAKEEKKEEKKAEKK</sequence>
<feature type="domain" description="HMA" evidence="6">
    <location>
        <begin position="100"/>
        <end position="163"/>
    </location>
</feature>
<keyword evidence="8" id="KW-1185">Reference proteome</keyword>
<keyword evidence="2" id="KW-0479">Metal-binding</keyword>
<comment type="similarity">
    <text evidence="5">Belongs to the HIPP family.</text>
</comment>
<evidence type="ECO:0000256" key="4">
    <source>
        <dbReference type="ARBA" id="ARBA00023289"/>
    </source>
</evidence>
<proteinExistence type="inferred from homology"/>
<evidence type="ECO:0000259" key="6">
    <source>
        <dbReference type="PROSITE" id="PS50846"/>
    </source>
</evidence>
<name>A0AAV8S1N1_ENSVE</name>
<reference evidence="7 8" key="1">
    <citation type="submission" date="2022-12" db="EMBL/GenBank/DDBJ databases">
        <title>Chromosome-scale assembly of the Ensete ventricosum genome.</title>
        <authorList>
            <person name="Dussert Y."/>
            <person name="Stocks J."/>
            <person name="Wendawek A."/>
            <person name="Woldeyes F."/>
            <person name="Nichols R.A."/>
            <person name="Borrell J.S."/>
        </authorList>
    </citation>
    <scope>NUCLEOTIDE SEQUENCE [LARGE SCALE GENOMIC DNA]</scope>
    <source>
        <strain evidence="8">cv. Maze</strain>
        <tissue evidence="7">Seeds</tissue>
    </source>
</reference>
<dbReference type="PROSITE" id="PS50846">
    <property type="entry name" value="HMA_2"/>
    <property type="match status" value="1"/>
</dbReference>
<dbReference type="Pfam" id="PF00403">
    <property type="entry name" value="HMA"/>
    <property type="match status" value="1"/>
</dbReference>
<protein>
    <recommendedName>
        <fullName evidence="6">HMA domain-containing protein</fullName>
    </recommendedName>
</protein>